<sequence length="156" mass="17622">MPSGYRCNVIDWSIKASDDVSLDSLEFSALPSGLHLVEQDVIYITKDGRHGVCVFRRRKTTEQGHRGFRLPSLGILLAKSARSKPWRHLSALKDLVATIYTRLEISEILEPTDEDWEPARVFFEEHKVGQDDLGGAGQWNGWSYEFDGVRCSTPEG</sequence>
<dbReference type="InterPro" id="IPR018626">
    <property type="entry name" value="LCHN/Anr2"/>
</dbReference>
<comment type="caution">
    <text evidence="1">The sequence shown here is derived from an EMBL/GenBank/DDBJ whole genome shotgun (WGS) entry which is preliminary data.</text>
</comment>
<dbReference type="PANTHER" id="PTHR28153">
    <property type="entry name" value="PROTEIN, PUTATIVE-RELATED"/>
    <property type="match status" value="1"/>
</dbReference>
<proteinExistence type="predicted"/>
<evidence type="ECO:0000313" key="2">
    <source>
        <dbReference type="Proteomes" id="UP001175211"/>
    </source>
</evidence>
<dbReference type="PANTHER" id="PTHR28153:SF1">
    <property type="entry name" value="DUF4484 DOMAIN-CONTAINING PROTEIN"/>
    <property type="match status" value="1"/>
</dbReference>
<accession>A0AA39KBK8</accession>
<keyword evidence="2" id="KW-1185">Reference proteome</keyword>
<protein>
    <submittedName>
        <fullName evidence="1">Uncharacterized protein</fullName>
    </submittedName>
</protein>
<dbReference type="GO" id="GO:0005811">
    <property type="term" value="C:lipid droplet"/>
    <property type="evidence" value="ECO:0007669"/>
    <property type="project" value="TreeGrafter"/>
</dbReference>
<dbReference type="RefSeq" id="XP_060330254.1">
    <property type="nucleotide sequence ID" value="XM_060477485.1"/>
</dbReference>
<organism evidence="1 2">
    <name type="scientific">Armillaria tabescens</name>
    <name type="common">Ringless honey mushroom</name>
    <name type="synonym">Agaricus tabescens</name>
    <dbReference type="NCBI Taxonomy" id="1929756"/>
    <lineage>
        <taxon>Eukaryota</taxon>
        <taxon>Fungi</taxon>
        <taxon>Dikarya</taxon>
        <taxon>Basidiomycota</taxon>
        <taxon>Agaricomycotina</taxon>
        <taxon>Agaricomycetes</taxon>
        <taxon>Agaricomycetidae</taxon>
        <taxon>Agaricales</taxon>
        <taxon>Marasmiineae</taxon>
        <taxon>Physalacriaceae</taxon>
        <taxon>Desarmillaria</taxon>
    </lineage>
</organism>
<dbReference type="AlphaFoldDB" id="A0AA39KBK8"/>
<dbReference type="Proteomes" id="UP001175211">
    <property type="component" value="Unassembled WGS sequence"/>
</dbReference>
<dbReference type="GeneID" id="85361033"/>
<dbReference type="Pfam" id="PF09804">
    <property type="entry name" value="DENND11"/>
    <property type="match status" value="1"/>
</dbReference>
<reference evidence="1" key="1">
    <citation type="submission" date="2023-06" db="EMBL/GenBank/DDBJ databases">
        <authorList>
            <consortium name="Lawrence Berkeley National Laboratory"/>
            <person name="Ahrendt S."/>
            <person name="Sahu N."/>
            <person name="Indic B."/>
            <person name="Wong-Bajracharya J."/>
            <person name="Merenyi Z."/>
            <person name="Ke H.-M."/>
            <person name="Monk M."/>
            <person name="Kocsube S."/>
            <person name="Drula E."/>
            <person name="Lipzen A."/>
            <person name="Balint B."/>
            <person name="Henrissat B."/>
            <person name="Andreopoulos B."/>
            <person name="Martin F.M."/>
            <person name="Harder C.B."/>
            <person name="Rigling D."/>
            <person name="Ford K.L."/>
            <person name="Foster G.D."/>
            <person name="Pangilinan J."/>
            <person name="Papanicolaou A."/>
            <person name="Barry K."/>
            <person name="LaButti K."/>
            <person name="Viragh M."/>
            <person name="Koriabine M."/>
            <person name="Yan M."/>
            <person name="Riley R."/>
            <person name="Champramary S."/>
            <person name="Plett K.L."/>
            <person name="Tsai I.J."/>
            <person name="Slot J."/>
            <person name="Sipos G."/>
            <person name="Plett J."/>
            <person name="Nagy L.G."/>
            <person name="Grigoriev I.V."/>
        </authorList>
    </citation>
    <scope>NUCLEOTIDE SEQUENCE</scope>
    <source>
        <strain evidence="1">CCBAS 213</strain>
    </source>
</reference>
<dbReference type="EMBL" id="JAUEPS010000019">
    <property type="protein sequence ID" value="KAK0457962.1"/>
    <property type="molecule type" value="Genomic_DNA"/>
</dbReference>
<dbReference type="InterPro" id="IPR053056">
    <property type="entry name" value="Lipid_Metab_Assoc_Protein"/>
</dbReference>
<gene>
    <name evidence="1" type="ORF">EV420DRAFT_1643318</name>
</gene>
<name>A0AA39KBK8_ARMTA</name>
<evidence type="ECO:0000313" key="1">
    <source>
        <dbReference type="EMBL" id="KAK0457962.1"/>
    </source>
</evidence>